<keyword evidence="3" id="KW-0812">Transmembrane</keyword>
<evidence type="ECO:0000256" key="8">
    <source>
        <dbReference type="SAM" id="MobiDB-lite"/>
    </source>
</evidence>
<dbReference type="Proteomes" id="UP001595713">
    <property type="component" value="Unassembled WGS sequence"/>
</dbReference>
<name>A0ABV7SWQ1_9SPHN</name>
<feature type="domain" description="Phospholipid/glycerol acyltransferase" evidence="9">
    <location>
        <begin position="83"/>
        <end position="197"/>
    </location>
</feature>
<evidence type="ECO:0000313" key="10">
    <source>
        <dbReference type="EMBL" id="MFC3581327.1"/>
    </source>
</evidence>
<dbReference type="CDD" id="cd07989">
    <property type="entry name" value="LPLAT_AGPAT-like"/>
    <property type="match status" value="1"/>
</dbReference>
<evidence type="ECO:0000256" key="3">
    <source>
        <dbReference type="ARBA" id="ARBA00022692"/>
    </source>
</evidence>
<dbReference type="Pfam" id="PF01553">
    <property type="entry name" value="Acyltransferase"/>
    <property type="match status" value="1"/>
</dbReference>
<dbReference type="SUPFAM" id="SSF69593">
    <property type="entry name" value="Glycerol-3-phosphate (1)-acyltransferase"/>
    <property type="match status" value="1"/>
</dbReference>
<evidence type="ECO:0000256" key="5">
    <source>
        <dbReference type="ARBA" id="ARBA00023098"/>
    </source>
</evidence>
<dbReference type="PANTHER" id="PTHR23063:SF52">
    <property type="entry name" value="LYSOPHOSPHATIDYLCHOLINE ACYLTRANSFERASE"/>
    <property type="match status" value="1"/>
</dbReference>
<keyword evidence="4" id="KW-1133">Transmembrane helix</keyword>
<dbReference type="SMART" id="SM00563">
    <property type="entry name" value="PlsC"/>
    <property type="match status" value="1"/>
</dbReference>
<keyword evidence="5" id="KW-0443">Lipid metabolism</keyword>
<evidence type="ECO:0000256" key="1">
    <source>
        <dbReference type="ARBA" id="ARBA00004370"/>
    </source>
</evidence>
<proteinExistence type="predicted"/>
<dbReference type="PANTHER" id="PTHR23063">
    <property type="entry name" value="PHOSPHOLIPID ACYLTRANSFERASE"/>
    <property type="match status" value="1"/>
</dbReference>
<evidence type="ECO:0000256" key="6">
    <source>
        <dbReference type="ARBA" id="ARBA00023136"/>
    </source>
</evidence>
<keyword evidence="7 10" id="KW-0012">Acyltransferase</keyword>
<gene>
    <name evidence="10" type="ORF">ACFONA_14235</name>
</gene>
<evidence type="ECO:0000256" key="2">
    <source>
        <dbReference type="ARBA" id="ARBA00022679"/>
    </source>
</evidence>
<keyword evidence="6" id="KW-0472">Membrane</keyword>
<accession>A0ABV7SWQ1</accession>
<dbReference type="EMBL" id="JBHRXP010000007">
    <property type="protein sequence ID" value="MFC3581327.1"/>
    <property type="molecule type" value="Genomic_DNA"/>
</dbReference>
<evidence type="ECO:0000313" key="11">
    <source>
        <dbReference type="Proteomes" id="UP001595713"/>
    </source>
</evidence>
<dbReference type="GO" id="GO:0016746">
    <property type="term" value="F:acyltransferase activity"/>
    <property type="evidence" value="ECO:0007669"/>
    <property type="project" value="UniProtKB-KW"/>
</dbReference>
<evidence type="ECO:0000259" key="9">
    <source>
        <dbReference type="SMART" id="SM00563"/>
    </source>
</evidence>
<reference evidence="11" key="1">
    <citation type="journal article" date="2019" name="Int. J. Syst. Evol. Microbiol.">
        <title>The Global Catalogue of Microorganisms (GCM) 10K type strain sequencing project: providing services to taxonomists for standard genome sequencing and annotation.</title>
        <authorList>
            <consortium name="The Broad Institute Genomics Platform"/>
            <consortium name="The Broad Institute Genome Sequencing Center for Infectious Disease"/>
            <person name="Wu L."/>
            <person name="Ma J."/>
        </authorList>
    </citation>
    <scope>NUCLEOTIDE SEQUENCE [LARGE SCALE GENOMIC DNA]</scope>
    <source>
        <strain evidence="11">KCTC 42739</strain>
    </source>
</reference>
<comment type="subcellular location">
    <subcellularLocation>
        <location evidence="1">Membrane</location>
    </subcellularLocation>
</comment>
<protein>
    <submittedName>
        <fullName evidence="10">Lysophospholipid acyltransferase family protein</fullName>
    </submittedName>
</protein>
<comment type="caution">
    <text evidence="10">The sequence shown here is derived from an EMBL/GenBank/DDBJ whole genome shotgun (WGS) entry which is preliminary data.</text>
</comment>
<sequence length="302" mass="33005">MLSAAHRAAAAAGTPPPIDALGRLRITLRATGLVLALLLTVPLHYLWRLLRQSSPWPRIFLGWAARLAGARVTRVGTPLKRDVFYIANHLSWIDILGMAGQSGTAFVAKQEIRDAPVVGWLSTLNRTVFVKRENRLGVAEQINLLRDALEDNWSVTVFPEGTTTDGQSLLPFKTPMLRVLEPPPPGVLVQPVLLDYGAVAEEIGWIGEETGLDNAKRLLSRKGSFALRVHFLEPFYPADFAGRKSIAAESRRRIEEALIETLGKPLRPFAYSVDSVKFTPPRNGEGDHLPLSANGGGGSPQT</sequence>
<evidence type="ECO:0000256" key="7">
    <source>
        <dbReference type="ARBA" id="ARBA00023315"/>
    </source>
</evidence>
<organism evidence="10 11">
    <name type="scientific">Sphingomonas hylomeconis</name>
    <dbReference type="NCBI Taxonomy" id="1395958"/>
    <lineage>
        <taxon>Bacteria</taxon>
        <taxon>Pseudomonadati</taxon>
        <taxon>Pseudomonadota</taxon>
        <taxon>Alphaproteobacteria</taxon>
        <taxon>Sphingomonadales</taxon>
        <taxon>Sphingomonadaceae</taxon>
        <taxon>Sphingomonas</taxon>
    </lineage>
</organism>
<evidence type="ECO:0000256" key="4">
    <source>
        <dbReference type="ARBA" id="ARBA00022989"/>
    </source>
</evidence>
<keyword evidence="11" id="KW-1185">Reference proteome</keyword>
<feature type="region of interest" description="Disordered" evidence="8">
    <location>
        <begin position="281"/>
        <end position="302"/>
    </location>
</feature>
<keyword evidence="2" id="KW-0808">Transferase</keyword>
<dbReference type="RefSeq" id="WP_261293063.1">
    <property type="nucleotide sequence ID" value="NZ_JANQBK010000001.1"/>
</dbReference>
<dbReference type="InterPro" id="IPR002123">
    <property type="entry name" value="Plipid/glycerol_acylTrfase"/>
</dbReference>